<protein>
    <submittedName>
        <fullName evidence="1">Uncharacterized protein</fullName>
    </submittedName>
</protein>
<dbReference type="EMBL" id="FLQS01000036">
    <property type="protein sequence ID" value="SBS77354.1"/>
    <property type="molecule type" value="Genomic_DNA"/>
</dbReference>
<sequence>MTAVVDLHTIRGVELIKAGTWQPDGIEGDWTVTPEHLAAAIEAHRAGLLRKPVVKIGHTDPRFDGGPALGFVDNLRLADGGSTLVADLVNVPGPVAKLLPHAYPDRSIEALIDFTDQAGTVWPLVLTGLALLGAADPAVETLQSLQDVGALYGEQIAARRVVLATNHGAPDRTRAVAVAAARRRRTHRVLTQPKGEACPPL</sequence>
<dbReference type="AlphaFoldDB" id="A0A1Y5PF77"/>
<name>A0A1Y5PF77_9MYCO</name>
<accession>A0A1Y5PF77</accession>
<gene>
    <name evidence="1" type="ORF">MHPYR_410064</name>
</gene>
<proteinExistence type="predicted"/>
<evidence type="ECO:0000313" key="1">
    <source>
        <dbReference type="EMBL" id="SBS77354.1"/>
    </source>
</evidence>
<reference evidence="1" key="1">
    <citation type="submission" date="2016-03" db="EMBL/GenBank/DDBJ databases">
        <authorList>
            <person name="Ploux O."/>
        </authorList>
    </citation>
    <scope>NUCLEOTIDE SEQUENCE</scope>
    <source>
        <strain evidence="1">UC10</strain>
    </source>
</reference>
<organism evidence="1">
    <name type="scientific">uncultured Mycobacterium sp</name>
    <dbReference type="NCBI Taxonomy" id="171292"/>
    <lineage>
        <taxon>Bacteria</taxon>
        <taxon>Bacillati</taxon>
        <taxon>Actinomycetota</taxon>
        <taxon>Actinomycetes</taxon>
        <taxon>Mycobacteriales</taxon>
        <taxon>Mycobacteriaceae</taxon>
        <taxon>Mycobacterium</taxon>
        <taxon>environmental samples</taxon>
    </lineage>
</organism>